<evidence type="ECO:0000313" key="6">
    <source>
        <dbReference type="EMBL" id="KAK8033515.1"/>
    </source>
</evidence>
<keyword evidence="7" id="KW-1185">Reference proteome</keyword>
<dbReference type="Pfam" id="PF01565">
    <property type="entry name" value="FAD_binding_4"/>
    <property type="match status" value="1"/>
</dbReference>
<gene>
    <name evidence="6" type="ORF">PG991_002913</name>
</gene>
<feature type="domain" description="FAD-binding PCMH-type" evidence="5">
    <location>
        <begin position="178"/>
        <end position="356"/>
    </location>
</feature>
<organism evidence="6 7">
    <name type="scientific">Apiospora marii</name>
    <dbReference type="NCBI Taxonomy" id="335849"/>
    <lineage>
        <taxon>Eukaryota</taxon>
        <taxon>Fungi</taxon>
        <taxon>Dikarya</taxon>
        <taxon>Ascomycota</taxon>
        <taxon>Pezizomycotina</taxon>
        <taxon>Sordariomycetes</taxon>
        <taxon>Xylariomycetidae</taxon>
        <taxon>Amphisphaeriales</taxon>
        <taxon>Apiosporaceae</taxon>
        <taxon>Apiospora</taxon>
    </lineage>
</organism>
<dbReference type="InterPro" id="IPR016166">
    <property type="entry name" value="FAD-bd_PCMH"/>
</dbReference>
<feature type="compositionally biased region" description="Pro residues" evidence="3">
    <location>
        <begin position="35"/>
        <end position="86"/>
    </location>
</feature>
<proteinExistence type="inferred from homology"/>
<comment type="caution">
    <text evidence="6">The sequence shown here is derived from an EMBL/GenBank/DDBJ whole genome shotgun (WGS) entry which is preliminary data.</text>
</comment>
<protein>
    <recommendedName>
        <fullName evidence="5">FAD-binding PCMH-type domain-containing protein</fullName>
    </recommendedName>
</protein>
<dbReference type="InterPro" id="IPR016169">
    <property type="entry name" value="FAD-bd_PCMH_sub2"/>
</dbReference>
<comment type="similarity">
    <text evidence="1">Belongs to the oxygen-dependent FAD-linked oxidoreductase family.</text>
</comment>
<sequence length="633" mass="67250">MLHSNTLRALALVVLSAAVPLVSAAPAGPGGPGGPGGPPPPPGPGGPPPPPPGPGGPPPPPPGHGNPPPPPPPPGHGHPPPPPGPGVPQCRVMPGDAAYPKEDMWNKLNATIGGRLIRGVPLAQACHGDGFNLQSCSEVRANWTQLEPYWQDPVNIMSLYWLNNTCSPFEANVGDCKLGNLAPYAINVDSPETAMAGMKFAREHNLRLTVKNTGHDLLGRSSGRGALELWTHNLKTITFSDYKSPGYTGRAATLGAGVQAFEAYEAAHKNGVRIVGGSCPTVGLAGGFTQGGGHGPLGATYGMGVDNALEFDVITADGQRRTASPTQNADLYWALAGGGAGNWAFILSLTTKAHPDGRVGGATMTFANPGDDAKFWAGVTAWLKLQPALNDIPRFSSLWFLTKDVFRISYVTLADGTEADVTKALSPFVQTLKEIGITPADYQTGESAGFYEHLQRFNRDEYVTNSSQSSRLISRRTVEKDLPALVDALRDVVQDPTVTGAVAGVSNDVSHKRVGNQPGANALLPAWRDALFTINMVGAFDDDVSSAELARVQKLVNGWQIRTRSFTQGGGSYMNEATFDAPDWKNDYYGTTYPRLEGIKQKYDPEHLFWVNAGVGSDNYWRLGDDGRLCRKA</sequence>
<dbReference type="PANTHER" id="PTHR13878">
    <property type="entry name" value="GULONOLACTONE OXIDASE"/>
    <property type="match status" value="1"/>
</dbReference>
<dbReference type="SUPFAM" id="SSF56176">
    <property type="entry name" value="FAD-binding/transporter-associated domain-like"/>
    <property type="match status" value="1"/>
</dbReference>
<dbReference type="InterPro" id="IPR036318">
    <property type="entry name" value="FAD-bd_PCMH-like_sf"/>
</dbReference>
<dbReference type="Pfam" id="PF08031">
    <property type="entry name" value="BBE"/>
    <property type="match status" value="1"/>
</dbReference>
<keyword evidence="2" id="KW-0560">Oxidoreductase</keyword>
<dbReference type="InterPro" id="IPR050432">
    <property type="entry name" value="FAD-linked_Oxidoreductases_BP"/>
</dbReference>
<feature type="region of interest" description="Disordered" evidence="3">
    <location>
        <begin position="25"/>
        <end position="97"/>
    </location>
</feature>
<evidence type="ECO:0000256" key="1">
    <source>
        <dbReference type="ARBA" id="ARBA00005466"/>
    </source>
</evidence>
<name>A0ABR1SIF5_9PEZI</name>
<evidence type="ECO:0000313" key="7">
    <source>
        <dbReference type="Proteomes" id="UP001396898"/>
    </source>
</evidence>
<feature type="signal peptide" evidence="4">
    <location>
        <begin position="1"/>
        <end position="24"/>
    </location>
</feature>
<accession>A0ABR1SIF5</accession>
<dbReference type="Gene3D" id="3.30.465.10">
    <property type="match status" value="2"/>
</dbReference>
<keyword evidence="4" id="KW-0732">Signal</keyword>
<dbReference type="EMBL" id="JAQQWI010000006">
    <property type="protein sequence ID" value="KAK8033515.1"/>
    <property type="molecule type" value="Genomic_DNA"/>
</dbReference>
<evidence type="ECO:0000256" key="2">
    <source>
        <dbReference type="ARBA" id="ARBA00023002"/>
    </source>
</evidence>
<feature type="chain" id="PRO_5046578307" description="FAD-binding PCMH-type domain-containing protein" evidence="4">
    <location>
        <begin position="25"/>
        <end position="633"/>
    </location>
</feature>
<dbReference type="InterPro" id="IPR006094">
    <property type="entry name" value="Oxid_FAD_bind_N"/>
</dbReference>
<evidence type="ECO:0000259" key="5">
    <source>
        <dbReference type="PROSITE" id="PS51387"/>
    </source>
</evidence>
<evidence type="ECO:0000256" key="3">
    <source>
        <dbReference type="SAM" id="MobiDB-lite"/>
    </source>
</evidence>
<evidence type="ECO:0000256" key="4">
    <source>
        <dbReference type="SAM" id="SignalP"/>
    </source>
</evidence>
<dbReference type="PANTHER" id="PTHR13878:SF91">
    <property type="entry name" value="FAD BINDING DOMAIN PROTEIN (AFU_ORTHOLOGUE AFUA_6G12070)-RELATED"/>
    <property type="match status" value="1"/>
</dbReference>
<reference evidence="6 7" key="1">
    <citation type="submission" date="2023-01" db="EMBL/GenBank/DDBJ databases">
        <title>Analysis of 21 Apiospora genomes using comparative genomics revels a genus with tremendous synthesis potential of carbohydrate active enzymes and secondary metabolites.</title>
        <authorList>
            <person name="Sorensen T."/>
        </authorList>
    </citation>
    <scope>NUCLEOTIDE SEQUENCE [LARGE SCALE GENOMIC DNA]</scope>
    <source>
        <strain evidence="6 7">CBS 20057</strain>
    </source>
</reference>
<dbReference type="Proteomes" id="UP001396898">
    <property type="component" value="Unassembled WGS sequence"/>
</dbReference>
<dbReference type="PROSITE" id="PS51387">
    <property type="entry name" value="FAD_PCMH"/>
    <property type="match status" value="1"/>
</dbReference>
<dbReference type="InterPro" id="IPR012951">
    <property type="entry name" value="BBE"/>
</dbReference>